<feature type="compositionally biased region" description="Acidic residues" evidence="1">
    <location>
        <begin position="85"/>
        <end position="106"/>
    </location>
</feature>
<accession>A0AA37XCM1</accession>
<feature type="domain" description="SpaA-like prealbumin fold" evidence="4">
    <location>
        <begin position="928"/>
        <end position="1044"/>
    </location>
</feature>
<proteinExistence type="predicted"/>
<dbReference type="InterPro" id="IPR048834">
    <property type="entry name" value="SpaA_pre-album"/>
</dbReference>
<keyword evidence="2" id="KW-1133">Transmembrane helix</keyword>
<keyword evidence="2" id="KW-0812">Transmembrane</keyword>
<evidence type="ECO:0008006" key="8">
    <source>
        <dbReference type="Google" id="ProtNLM"/>
    </source>
</evidence>
<reference evidence="6" key="2">
    <citation type="submission" date="2023-02" db="EMBL/GenBank/DDBJ databases">
        <authorList>
            <person name="Sun Q."/>
            <person name="Mori K."/>
        </authorList>
    </citation>
    <scope>NUCLEOTIDE SEQUENCE</scope>
    <source>
        <strain evidence="6">NBRC 112290</strain>
    </source>
</reference>
<feature type="compositionally biased region" description="Low complexity" evidence="1">
    <location>
        <begin position="64"/>
        <end position="84"/>
    </location>
</feature>
<dbReference type="EMBL" id="BSUM01000001">
    <property type="protein sequence ID" value="GMA30346.1"/>
    <property type="molecule type" value="Genomic_DNA"/>
</dbReference>
<dbReference type="Pfam" id="PF25564">
    <property type="entry name" value="DUF7933"/>
    <property type="match status" value="1"/>
</dbReference>
<feature type="domain" description="SpaA-like prealbumin fold" evidence="4">
    <location>
        <begin position="1199"/>
        <end position="1275"/>
    </location>
</feature>
<evidence type="ECO:0000313" key="7">
    <source>
        <dbReference type="Proteomes" id="UP001157161"/>
    </source>
</evidence>
<feature type="chain" id="PRO_5041207002" description="LPXTG-motif cell wall anchor domain-containing protein" evidence="3">
    <location>
        <begin position="20"/>
        <end position="1437"/>
    </location>
</feature>
<feature type="region of interest" description="Disordered" evidence="1">
    <location>
        <begin position="17"/>
        <end position="147"/>
    </location>
</feature>
<feature type="domain" description="SpaA-like prealbumin fold" evidence="4">
    <location>
        <begin position="551"/>
        <end position="661"/>
    </location>
</feature>
<evidence type="ECO:0000256" key="3">
    <source>
        <dbReference type="SAM" id="SignalP"/>
    </source>
</evidence>
<evidence type="ECO:0000256" key="2">
    <source>
        <dbReference type="SAM" id="Phobius"/>
    </source>
</evidence>
<feature type="transmembrane region" description="Helical" evidence="2">
    <location>
        <begin position="1408"/>
        <end position="1426"/>
    </location>
</feature>
<feature type="domain" description="DUF7933" evidence="5">
    <location>
        <begin position="422"/>
        <end position="529"/>
    </location>
</feature>
<feature type="signal peptide" evidence="3">
    <location>
        <begin position="1"/>
        <end position="19"/>
    </location>
</feature>
<keyword evidence="2" id="KW-0472">Membrane</keyword>
<evidence type="ECO:0000259" key="5">
    <source>
        <dbReference type="Pfam" id="PF25564"/>
    </source>
</evidence>
<dbReference type="InterPro" id="IPR057693">
    <property type="entry name" value="DUF7933"/>
</dbReference>
<dbReference type="RefSeq" id="WP_284248941.1">
    <property type="nucleotide sequence ID" value="NZ_BSUM01000001.1"/>
</dbReference>
<sequence>MRALAVTVSLVVTGSVAVAAPTTPTATPPPASTPASDADAAPTGTEAPATSTPAPTPSPGGPGSPVTDTPVAGSPDPTDATDTPDPTDTDPTDTPDPTDNDPDVDADSGGTPEPAPAPGEAPTMPEGDGPSEQERQDAAARDGPAAAARQGSFSLFAAGVPEAPREVYVETFEQGLASGASSLTGYAGGRYAASPGWVTGTNCTGVLLDRNAAYPNAQFCPSQGTSTAGARETRRMADVLGQVAAGVAGSSTATTPANGSTAATRTNHALVAAPYTAVPTGTNTTIMLQSTAGGALGVEAPDRRYYTVEMAAAGARCGTSNASLQLALFVGSTIVLNGYGTPVVPCTSTGAVFYTSPAQAATGGSGDAALVGPVRAQTYLGTSAVALNPDQIAATRFNLTNTTTTAGGAVAVDNIRVLDVTPALDVAFAGPTAVAGVPTTLTYTITNTSDLLAKTDWGFTAALPAGLRVAATPAVGGTCTNATGVAYAVTAAAGSGSIGVVGGDLVVNGQSCTVTVDIVAAQPGTVASGAVTPSGLVVASDASLEVAPPTTVTILKNLPARQAAGDQFVLSLRQGTTVLASATTTGTATGVQAARVDRALVEPGATYTIHEAPTAGAGLTYAPSYECVRAGTVIASGASASGSLTIPDEPGAEVVCTFTNTVQQAALFCDANRFYSVTNAGALQQADIVTGGVTTVGSWTGTTATNGLGVGANGSLAYALDRSAAATSVLAILKWTPSGGFERLPNTAYTPTAGTTQIAGSLVAGAVDPTTGRYLFGTFVGGQFYIWSFTESNPAATRFQFVGSFSTGTTPNGNGDMAFDSRGNLYVIGAAVVSSVNSATIYTVTAETLASASGGTLAVGSSTTRALTNTDAAFANLNGVAFSPRGTIYLGNADSAYEFDATTWARVPGTPRVPVASTDLGGCASPSTVTVQKNVVGRIAAADQFTLTAATGTPAVPFATATTTGATTGRQAAQIGPLPAVSGSTIAISEAMASGSASAIGTYTTVWECWSDGVRLANGTGASGSVVVPNRLSANVTCTFFNSPRPAATVTLTKTIRETSGAERPGVDWSLGTTAVATTGTATVLPSEAPRQQTNASGQAAWSVLFGATNARATLTVSETPQPGFSFVSGACTVDGRAVATTFTQTATLVSAQVANVAPAAAVACTFVNSPTVSLTLVKQVTFGSAAPTQWLLSATGPSGALAGPAGRSGTAAVTNVNVTPGATYRLAESGGPLTYLQTGAWQCRTATGGVVEVSAAGDVVPIGGPAVTCTVSNATASVTLLNQVLQPRDGFRPADWRVTATPAALTGGTLPTEIRAGAEYTATGNPANAFEVRPGHSYTLSQAVTDTTRPLAYRELRLERLDGSTWTPVTSRTITAPAAGQSAIYRFVNAPVNPTRLPLTGGTGADTFAIAGGAVLLAALALSWWHGRRRGRGASG</sequence>
<keyword evidence="7" id="KW-1185">Reference proteome</keyword>
<reference evidence="6" key="1">
    <citation type="journal article" date="2014" name="Int. J. Syst. Evol. Microbiol.">
        <title>Complete genome sequence of Corynebacterium casei LMG S-19264T (=DSM 44701T), isolated from a smear-ripened cheese.</title>
        <authorList>
            <consortium name="US DOE Joint Genome Institute (JGI-PGF)"/>
            <person name="Walter F."/>
            <person name="Albersmeier A."/>
            <person name="Kalinowski J."/>
            <person name="Ruckert C."/>
        </authorList>
    </citation>
    <scope>NUCLEOTIDE SEQUENCE</scope>
    <source>
        <strain evidence="6">NBRC 112290</strain>
    </source>
</reference>
<name>A0AA37XCM1_9MICO</name>
<protein>
    <recommendedName>
        <fullName evidence="8">LPXTG-motif cell wall anchor domain-containing protein</fullName>
    </recommendedName>
</protein>
<evidence type="ECO:0000259" key="4">
    <source>
        <dbReference type="Pfam" id="PF20674"/>
    </source>
</evidence>
<dbReference type="Proteomes" id="UP001157161">
    <property type="component" value="Unassembled WGS sequence"/>
</dbReference>
<dbReference type="NCBIfam" id="TIGR01167">
    <property type="entry name" value="LPXTG_anchor"/>
    <property type="match status" value="1"/>
</dbReference>
<feature type="compositionally biased region" description="Low complexity" evidence="1">
    <location>
        <begin position="33"/>
        <end position="53"/>
    </location>
</feature>
<evidence type="ECO:0000256" key="1">
    <source>
        <dbReference type="SAM" id="MobiDB-lite"/>
    </source>
</evidence>
<comment type="caution">
    <text evidence="6">The sequence shown here is derived from an EMBL/GenBank/DDBJ whole genome shotgun (WGS) entry which is preliminary data.</text>
</comment>
<dbReference type="SUPFAM" id="SSF101898">
    <property type="entry name" value="NHL repeat"/>
    <property type="match status" value="1"/>
</dbReference>
<evidence type="ECO:0000313" key="6">
    <source>
        <dbReference type="EMBL" id="GMA30346.1"/>
    </source>
</evidence>
<gene>
    <name evidence="6" type="ORF">GCM10025875_03380</name>
</gene>
<dbReference type="Pfam" id="PF20674">
    <property type="entry name" value="SpaA_3"/>
    <property type="match status" value="3"/>
</dbReference>
<keyword evidence="3" id="KW-0732">Signal</keyword>
<organism evidence="6 7">
    <name type="scientific">Litorihabitans aurantiacus</name>
    <dbReference type="NCBI Taxonomy" id="1930061"/>
    <lineage>
        <taxon>Bacteria</taxon>
        <taxon>Bacillati</taxon>
        <taxon>Actinomycetota</taxon>
        <taxon>Actinomycetes</taxon>
        <taxon>Micrococcales</taxon>
        <taxon>Beutenbergiaceae</taxon>
        <taxon>Litorihabitans</taxon>
    </lineage>
</organism>